<feature type="region of interest" description="Disordered" evidence="1">
    <location>
        <begin position="79"/>
        <end position="105"/>
    </location>
</feature>
<feature type="compositionally biased region" description="Polar residues" evidence="1">
    <location>
        <begin position="79"/>
        <end position="96"/>
    </location>
</feature>
<evidence type="ECO:0000313" key="2">
    <source>
        <dbReference type="EMBL" id="KAJ8652486.1"/>
    </source>
</evidence>
<evidence type="ECO:0000313" key="3">
    <source>
        <dbReference type="Proteomes" id="UP001234581"/>
    </source>
</evidence>
<dbReference type="AlphaFoldDB" id="A0AAD7UST9"/>
<gene>
    <name evidence="2" type="ORF">O0I10_011884</name>
</gene>
<feature type="compositionally biased region" description="Low complexity" evidence="1">
    <location>
        <begin position="408"/>
        <end position="425"/>
    </location>
</feature>
<feature type="compositionally biased region" description="Low complexity" evidence="1">
    <location>
        <begin position="387"/>
        <end position="401"/>
    </location>
</feature>
<dbReference type="RefSeq" id="XP_058337400.1">
    <property type="nucleotide sequence ID" value="XM_058491843.1"/>
</dbReference>
<sequence length="446" mass="50919">MGPVTRKLTRLNDNEKHHLITNFDRLRTELLCPECNNKATLSHNGYSRDTYRHPRFACRKCQKQPNHDKVLEAIKNHSNQTDTAPSLENNPASAPATQPAPEENTTIDTEEYLFDSPSGNWADEMEAAEQAEAQHLNSRPPLLPNQQEDLPATVSSIMTELNSLRSQVQQQDNLLPSIHAPTYSQPSQPTNSQHTTKSTNPWHQPDRVNQLRRRHQPTEATIQRRKQAAARAFQPLSSTHGFQYTYFYSQSRIRTNAVRARFRKLGIDNGRVLDIHYPDYQVLAVLTHNDYVAELKQLMAEQGIYPMDKFSPDDPTRLRDPKYKDLDNAQRQTIATNLYKQRLRKALTIIRIPVRYAVARSFYRQELITEDKLNEILGKKDTPPPTASQQSQAAANFQQPAHTNQHDTQQPTTPATPNPNDTDTAMTENEPTENNDSDIHEGSPRL</sequence>
<dbReference type="EMBL" id="JARTCD010000103">
    <property type="protein sequence ID" value="KAJ8652486.1"/>
    <property type="molecule type" value="Genomic_DNA"/>
</dbReference>
<feature type="compositionally biased region" description="Polar residues" evidence="1">
    <location>
        <begin position="182"/>
        <end position="202"/>
    </location>
</feature>
<protein>
    <submittedName>
        <fullName evidence="2">Uncharacterized protein</fullName>
    </submittedName>
</protein>
<dbReference type="Proteomes" id="UP001234581">
    <property type="component" value="Unassembled WGS sequence"/>
</dbReference>
<accession>A0AAD7UST9</accession>
<feature type="region of interest" description="Disordered" evidence="1">
    <location>
        <begin position="376"/>
        <end position="446"/>
    </location>
</feature>
<proteinExistence type="predicted"/>
<evidence type="ECO:0000256" key="1">
    <source>
        <dbReference type="SAM" id="MobiDB-lite"/>
    </source>
</evidence>
<name>A0AAD7UST9_9FUNG</name>
<keyword evidence="3" id="KW-1185">Reference proteome</keyword>
<feature type="region of interest" description="Disordered" evidence="1">
    <location>
        <begin position="178"/>
        <end position="213"/>
    </location>
</feature>
<reference evidence="2 3" key="1">
    <citation type="submission" date="2023-03" db="EMBL/GenBank/DDBJ databases">
        <title>Genome sequence of Lichtheimia ornata CBS 291.66.</title>
        <authorList>
            <person name="Mohabir J.T."/>
            <person name="Shea T.P."/>
            <person name="Kurbessoian T."/>
            <person name="Berby B."/>
            <person name="Fontaine J."/>
            <person name="Livny J."/>
            <person name="Gnirke A."/>
            <person name="Stajich J.E."/>
            <person name="Cuomo C.A."/>
        </authorList>
    </citation>
    <scope>NUCLEOTIDE SEQUENCE [LARGE SCALE GENOMIC DNA]</scope>
    <source>
        <strain evidence="2">CBS 291.66</strain>
    </source>
</reference>
<dbReference type="GeneID" id="83219281"/>
<comment type="caution">
    <text evidence="2">The sequence shown here is derived from an EMBL/GenBank/DDBJ whole genome shotgun (WGS) entry which is preliminary data.</text>
</comment>
<organism evidence="2 3">
    <name type="scientific">Lichtheimia ornata</name>
    <dbReference type="NCBI Taxonomy" id="688661"/>
    <lineage>
        <taxon>Eukaryota</taxon>
        <taxon>Fungi</taxon>
        <taxon>Fungi incertae sedis</taxon>
        <taxon>Mucoromycota</taxon>
        <taxon>Mucoromycotina</taxon>
        <taxon>Mucoromycetes</taxon>
        <taxon>Mucorales</taxon>
        <taxon>Lichtheimiaceae</taxon>
        <taxon>Lichtheimia</taxon>
    </lineage>
</organism>
<feature type="compositionally biased region" description="Basic and acidic residues" evidence="1">
    <location>
        <begin position="437"/>
        <end position="446"/>
    </location>
</feature>